<protein>
    <submittedName>
        <fullName evidence="2">DUF2252 domain-containing protein</fullName>
    </submittedName>
</protein>
<dbReference type="PANTHER" id="PTHR39441">
    <property type="entry name" value="DUF2252 DOMAIN-CONTAINING PROTEIN"/>
    <property type="match status" value="1"/>
</dbReference>
<proteinExistence type="predicted"/>
<dbReference type="AlphaFoldDB" id="A0A846Z1J3"/>
<feature type="compositionally biased region" description="Low complexity" evidence="1">
    <location>
        <begin position="1"/>
        <end position="15"/>
    </location>
</feature>
<dbReference type="PANTHER" id="PTHR39441:SF1">
    <property type="entry name" value="DUF2252 DOMAIN-CONTAINING PROTEIN"/>
    <property type="match status" value="1"/>
</dbReference>
<feature type="compositionally biased region" description="Basic and acidic residues" evidence="1">
    <location>
        <begin position="31"/>
        <end position="41"/>
    </location>
</feature>
<sequence>MTTTATAALAPTERAACGKRARAKVPRSSHGRFEPDGERPDPVGILELQSAARVPELLPIRYGRMLESPFHFYRGAAAIMASDLGAMPHTGIPVQLCGDAHMLNFRLLASPERHLMFDINDFDETLPGPWEWDVKRLAASLAIAGRANGFSERERAAAVRTCVRSYRERMREFSGMRTLDIWYAQDNTDDLSSIRAERLSGGARRRFSAAASRARTRTNLQAFAKLTRLDGGVRRIVPDPPLITPVRDLLPGAKGAGPAEMLRALIEDYGRSLSSERRALLGRYRVADMARKVVGVGSVGTRCWIVLMLGRDDDDPLLLQAKEAGASVLAPYTGASDYANQGERVVAGQRLMQAASDIFLGWETAEGIDGRRRDFYVRQLRDWKGVARPETMTPEIMTAFGRLCGASLARAHARSGDPIAIGAYLGGGDVFDRALAVFAEGYADQNERDREALAGAARAGRVTAEAA</sequence>
<comment type="caution">
    <text evidence="2">The sequence shown here is derived from an EMBL/GenBank/DDBJ whole genome shotgun (WGS) entry which is preliminary data.</text>
</comment>
<dbReference type="EMBL" id="JAAXPI010000011">
    <property type="protein sequence ID" value="NKZ04263.1"/>
    <property type="molecule type" value="Genomic_DNA"/>
</dbReference>
<dbReference type="Proteomes" id="UP000579250">
    <property type="component" value="Unassembled WGS sequence"/>
</dbReference>
<organism evidence="2 3">
    <name type="scientific">Actinomadura latina</name>
    <dbReference type="NCBI Taxonomy" id="163603"/>
    <lineage>
        <taxon>Bacteria</taxon>
        <taxon>Bacillati</taxon>
        <taxon>Actinomycetota</taxon>
        <taxon>Actinomycetes</taxon>
        <taxon>Streptosporangiales</taxon>
        <taxon>Thermomonosporaceae</taxon>
        <taxon>Actinomadura</taxon>
    </lineage>
</organism>
<dbReference type="RefSeq" id="WP_067637448.1">
    <property type="nucleotide sequence ID" value="NZ_JAAXPI010000011.1"/>
</dbReference>
<evidence type="ECO:0000313" key="3">
    <source>
        <dbReference type="Proteomes" id="UP000579250"/>
    </source>
</evidence>
<evidence type="ECO:0000256" key="1">
    <source>
        <dbReference type="SAM" id="MobiDB-lite"/>
    </source>
</evidence>
<evidence type="ECO:0000313" key="2">
    <source>
        <dbReference type="EMBL" id="NKZ04263.1"/>
    </source>
</evidence>
<reference evidence="2 3" key="1">
    <citation type="submission" date="2020-04" db="EMBL/GenBank/DDBJ databases">
        <title>MicrobeNet Type strains.</title>
        <authorList>
            <person name="Nicholson A.C."/>
        </authorList>
    </citation>
    <scope>NUCLEOTIDE SEQUENCE [LARGE SCALE GENOMIC DNA]</scope>
    <source>
        <strain evidence="2 3">ATCC BAA-277</strain>
    </source>
</reference>
<dbReference type="Pfam" id="PF10009">
    <property type="entry name" value="DUF2252"/>
    <property type="match status" value="1"/>
</dbReference>
<keyword evidence="3" id="KW-1185">Reference proteome</keyword>
<dbReference type="InterPro" id="IPR018721">
    <property type="entry name" value="DUF2252"/>
</dbReference>
<name>A0A846Z1J3_9ACTN</name>
<feature type="region of interest" description="Disordered" evidence="1">
    <location>
        <begin position="1"/>
        <end position="41"/>
    </location>
</feature>
<feature type="compositionally biased region" description="Basic residues" evidence="1">
    <location>
        <begin position="17"/>
        <end position="30"/>
    </location>
</feature>
<gene>
    <name evidence="2" type="ORF">HGB48_10925</name>
</gene>
<accession>A0A846Z1J3</accession>